<feature type="signal peptide" evidence="1">
    <location>
        <begin position="1"/>
        <end position="24"/>
    </location>
</feature>
<proteinExistence type="predicted"/>
<feature type="chain" id="PRO_5042932772" evidence="1">
    <location>
        <begin position="25"/>
        <end position="125"/>
    </location>
</feature>
<reference evidence="2 3" key="1">
    <citation type="submission" date="2024-03" db="EMBL/GenBank/DDBJ databases">
        <title>Adaptation during the transition from Ophiocordyceps entomopathogen to insect associate is accompanied by gene loss and intensified selection.</title>
        <authorList>
            <person name="Ward C.M."/>
            <person name="Onetto C.A."/>
            <person name="Borneman A.R."/>
        </authorList>
    </citation>
    <scope>NUCLEOTIDE SEQUENCE [LARGE SCALE GENOMIC DNA]</scope>
    <source>
        <strain evidence="2">AWRI1</strain>
        <tissue evidence="2">Single Adult Female</tissue>
    </source>
</reference>
<gene>
    <name evidence="2" type="ORF">V9T40_003622</name>
</gene>
<dbReference type="EMBL" id="JBBCAQ010000006">
    <property type="protein sequence ID" value="KAK7603623.1"/>
    <property type="molecule type" value="Genomic_DNA"/>
</dbReference>
<evidence type="ECO:0000313" key="3">
    <source>
        <dbReference type="Proteomes" id="UP001367676"/>
    </source>
</evidence>
<sequence>MALAKVSAGVFLTVFLQSLIASNAKPFDCGCGGVPPSYPFPAPVSPPISFVPVPQPVPVKIPAPRPQSVTIPNIILALLPPTNKPVVKPCLPPPVPRPQPIVLPIPQPYPLPVPDCGYAPPPCGC</sequence>
<comment type="caution">
    <text evidence="2">The sequence shown here is derived from an EMBL/GenBank/DDBJ whole genome shotgun (WGS) entry which is preliminary data.</text>
</comment>
<evidence type="ECO:0000313" key="2">
    <source>
        <dbReference type="EMBL" id="KAK7603623.1"/>
    </source>
</evidence>
<protein>
    <submittedName>
        <fullName evidence="2">Uncharacterized protein</fullName>
    </submittedName>
</protein>
<dbReference type="Proteomes" id="UP001367676">
    <property type="component" value="Unassembled WGS sequence"/>
</dbReference>
<name>A0AAN9U2U8_9HEMI</name>
<accession>A0AAN9U2U8</accession>
<organism evidence="2 3">
    <name type="scientific">Parthenolecanium corni</name>
    <dbReference type="NCBI Taxonomy" id="536013"/>
    <lineage>
        <taxon>Eukaryota</taxon>
        <taxon>Metazoa</taxon>
        <taxon>Ecdysozoa</taxon>
        <taxon>Arthropoda</taxon>
        <taxon>Hexapoda</taxon>
        <taxon>Insecta</taxon>
        <taxon>Pterygota</taxon>
        <taxon>Neoptera</taxon>
        <taxon>Paraneoptera</taxon>
        <taxon>Hemiptera</taxon>
        <taxon>Sternorrhyncha</taxon>
        <taxon>Coccoidea</taxon>
        <taxon>Coccidae</taxon>
        <taxon>Parthenolecanium</taxon>
    </lineage>
</organism>
<evidence type="ECO:0000256" key="1">
    <source>
        <dbReference type="SAM" id="SignalP"/>
    </source>
</evidence>
<keyword evidence="1" id="KW-0732">Signal</keyword>
<keyword evidence="3" id="KW-1185">Reference proteome</keyword>
<dbReference type="AlphaFoldDB" id="A0AAN9U2U8"/>